<keyword evidence="3" id="KW-1185">Reference proteome</keyword>
<name>A0A8H6M8I3_9AGAR</name>
<reference evidence="2 3" key="1">
    <citation type="submission" date="2020-07" db="EMBL/GenBank/DDBJ databases">
        <title>Comparative genomics of pyrophilous fungi reveals a link between fire events and developmental genes.</title>
        <authorList>
            <consortium name="DOE Joint Genome Institute"/>
            <person name="Steindorff A.S."/>
            <person name="Carver A."/>
            <person name="Calhoun S."/>
            <person name="Stillman K."/>
            <person name="Liu H."/>
            <person name="Lipzen A."/>
            <person name="Pangilinan J."/>
            <person name="Labutti K."/>
            <person name="Bruns T.D."/>
            <person name="Grigoriev I.V."/>
        </authorList>
    </citation>
    <scope>NUCLEOTIDE SEQUENCE [LARGE SCALE GENOMIC DNA]</scope>
    <source>
        <strain evidence="2 3">CBS 144469</strain>
    </source>
</reference>
<dbReference type="EMBL" id="JACGCI010000024">
    <property type="protein sequence ID" value="KAF6756889.1"/>
    <property type="molecule type" value="Genomic_DNA"/>
</dbReference>
<dbReference type="Proteomes" id="UP000521943">
    <property type="component" value="Unassembled WGS sequence"/>
</dbReference>
<sequence length="300" mass="32677">MFSKRSYHHSPSNSGSGYTPVPNGPFPTGSGTRSRSGRAKPHAPIPTAELLKTAPQLLPTILSQTSRRFRTVLRNAPHLWSHIHITRTVSPQQGQQPLTSRQLLGWLPIYLARSRESGLHITFDTTKFASATGPPGTVPTNLVHPQSILAFLLPALPRWASITILTSHIGSPALGPLLHFLSPLGTPALTHLRLAADIWRTGIVGYGAPVPALFVGGSPLLHSVTLEGVHLDWKSCAGVDLPAPGLFSTLRNLELRFIAGRYPRWEQFAVLLEEGCPSLERLVVRDDFDEALRSIDPPPM</sequence>
<feature type="non-terminal residue" evidence="2">
    <location>
        <position position="1"/>
    </location>
</feature>
<dbReference type="AlphaFoldDB" id="A0A8H6M8I3"/>
<dbReference type="OrthoDB" id="3155440at2759"/>
<evidence type="ECO:0008006" key="4">
    <source>
        <dbReference type="Google" id="ProtNLM"/>
    </source>
</evidence>
<accession>A0A8H6M8I3</accession>
<proteinExistence type="predicted"/>
<evidence type="ECO:0000313" key="2">
    <source>
        <dbReference type="EMBL" id="KAF6756889.1"/>
    </source>
</evidence>
<gene>
    <name evidence="2" type="ORF">DFP72DRAFT_809693</name>
</gene>
<comment type="caution">
    <text evidence="2">The sequence shown here is derived from an EMBL/GenBank/DDBJ whole genome shotgun (WGS) entry which is preliminary data.</text>
</comment>
<organism evidence="2 3">
    <name type="scientific">Ephemerocybe angulata</name>
    <dbReference type="NCBI Taxonomy" id="980116"/>
    <lineage>
        <taxon>Eukaryota</taxon>
        <taxon>Fungi</taxon>
        <taxon>Dikarya</taxon>
        <taxon>Basidiomycota</taxon>
        <taxon>Agaricomycotina</taxon>
        <taxon>Agaricomycetes</taxon>
        <taxon>Agaricomycetidae</taxon>
        <taxon>Agaricales</taxon>
        <taxon>Agaricineae</taxon>
        <taxon>Psathyrellaceae</taxon>
        <taxon>Ephemerocybe</taxon>
    </lineage>
</organism>
<evidence type="ECO:0000256" key="1">
    <source>
        <dbReference type="SAM" id="MobiDB-lite"/>
    </source>
</evidence>
<evidence type="ECO:0000313" key="3">
    <source>
        <dbReference type="Proteomes" id="UP000521943"/>
    </source>
</evidence>
<protein>
    <recommendedName>
        <fullName evidence="4">F-box domain-containing protein</fullName>
    </recommendedName>
</protein>
<feature type="region of interest" description="Disordered" evidence="1">
    <location>
        <begin position="1"/>
        <end position="47"/>
    </location>
</feature>